<comment type="similarity">
    <text evidence="2">Belongs to the PC-esterase family. TBL subfamily.</text>
</comment>
<evidence type="ECO:0000259" key="9">
    <source>
        <dbReference type="Pfam" id="PF14416"/>
    </source>
</evidence>
<comment type="caution">
    <text evidence="10">The sequence shown here is derived from an EMBL/GenBank/DDBJ whole genome shotgun (WGS) entry which is preliminary data.</text>
</comment>
<reference evidence="10" key="2">
    <citation type="submission" date="2023-06" db="EMBL/GenBank/DDBJ databases">
        <authorList>
            <person name="Ma L."/>
            <person name="Liu K.-W."/>
            <person name="Li Z."/>
            <person name="Hsiao Y.-Y."/>
            <person name="Qi Y."/>
            <person name="Fu T."/>
            <person name="Tang G."/>
            <person name="Zhang D."/>
            <person name="Sun W.-H."/>
            <person name="Liu D.-K."/>
            <person name="Li Y."/>
            <person name="Chen G.-Z."/>
            <person name="Liu X.-D."/>
            <person name="Liao X.-Y."/>
            <person name="Jiang Y.-T."/>
            <person name="Yu X."/>
            <person name="Hao Y."/>
            <person name="Huang J."/>
            <person name="Zhao X.-W."/>
            <person name="Ke S."/>
            <person name="Chen Y.-Y."/>
            <person name="Wu W.-L."/>
            <person name="Hsu J.-L."/>
            <person name="Lin Y.-F."/>
            <person name="Huang M.-D."/>
            <person name="Li C.-Y."/>
            <person name="Huang L."/>
            <person name="Wang Z.-W."/>
            <person name="Zhao X."/>
            <person name="Zhong W.-Y."/>
            <person name="Peng D.-H."/>
            <person name="Ahmad S."/>
            <person name="Lan S."/>
            <person name="Zhang J.-S."/>
            <person name="Tsai W.-C."/>
            <person name="Van De Peer Y."/>
            <person name="Liu Z.-J."/>
        </authorList>
    </citation>
    <scope>NUCLEOTIDE SEQUENCE</scope>
    <source>
        <strain evidence="10">CP</strain>
        <tissue evidence="10">Leaves</tissue>
    </source>
</reference>
<keyword evidence="11" id="KW-1185">Reference proteome</keyword>
<keyword evidence="5" id="KW-1133">Transmembrane helix</keyword>
<evidence type="ECO:0000313" key="10">
    <source>
        <dbReference type="EMBL" id="KAK1302774.1"/>
    </source>
</evidence>
<feature type="domain" description="Trichome birefringence-like C-terminal" evidence="8">
    <location>
        <begin position="63"/>
        <end position="347"/>
    </location>
</feature>
<reference evidence="10" key="1">
    <citation type="journal article" date="2023" name="Nat. Commun.">
        <title>Diploid and tetraploid genomes of Acorus and the evolution of monocots.</title>
        <authorList>
            <person name="Ma L."/>
            <person name="Liu K.W."/>
            <person name="Li Z."/>
            <person name="Hsiao Y.Y."/>
            <person name="Qi Y."/>
            <person name="Fu T."/>
            <person name="Tang G.D."/>
            <person name="Zhang D."/>
            <person name="Sun W.H."/>
            <person name="Liu D.K."/>
            <person name="Li Y."/>
            <person name="Chen G.Z."/>
            <person name="Liu X.D."/>
            <person name="Liao X.Y."/>
            <person name="Jiang Y.T."/>
            <person name="Yu X."/>
            <person name="Hao Y."/>
            <person name="Huang J."/>
            <person name="Zhao X.W."/>
            <person name="Ke S."/>
            <person name="Chen Y.Y."/>
            <person name="Wu W.L."/>
            <person name="Hsu J.L."/>
            <person name="Lin Y.F."/>
            <person name="Huang M.D."/>
            <person name="Li C.Y."/>
            <person name="Huang L."/>
            <person name="Wang Z.W."/>
            <person name="Zhao X."/>
            <person name="Zhong W.Y."/>
            <person name="Peng D.H."/>
            <person name="Ahmad S."/>
            <person name="Lan S."/>
            <person name="Zhang J.S."/>
            <person name="Tsai W.C."/>
            <person name="Van de Peer Y."/>
            <person name="Liu Z.J."/>
        </authorList>
    </citation>
    <scope>NUCLEOTIDE SEQUENCE</scope>
    <source>
        <strain evidence="10">CP</strain>
    </source>
</reference>
<evidence type="ECO:0000256" key="7">
    <source>
        <dbReference type="ARBA" id="ARBA00023136"/>
    </source>
</evidence>
<evidence type="ECO:0000313" key="11">
    <source>
        <dbReference type="Proteomes" id="UP001180020"/>
    </source>
</evidence>
<comment type="subcellular location">
    <subcellularLocation>
        <location evidence="1">Golgi apparatus membrane</location>
        <topology evidence="1">Single-pass type II membrane protein</topology>
    </subcellularLocation>
</comment>
<organism evidence="10 11">
    <name type="scientific">Acorus calamus</name>
    <name type="common">Sweet flag</name>
    <dbReference type="NCBI Taxonomy" id="4465"/>
    <lineage>
        <taxon>Eukaryota</taxon>
        <taxon>Viridiplantae</taxon>
        <taxon>Streptophyta</taxon>
        <taxon>Embryophyta</taxon>
        <taxon>Tracheophyta</taxon>
        <taxon>Spermatophyta</taxon>
        <taxon>Magnoliopsida</taxon>
        <taxon>Liliopsida</taxon>
        <taxon>Acoraceae</taxon>
        <taxon>Acorus</taxon>
    </lineage>
</organism>
<evidence type="ECO:0000256" key="4">
    <source>
        <dbReference type="ARBA" id="ARBA00022968"/>
    </source>
</evidence>
<protein>
    <recommendedName>
        <fullName evidence="12">Trichome birefringence-like N-terminal domain-containing protein</fullName>
    </recommendedName>
</protein>
<evidence type="ECO:0000256" key="1">
    <source>
        <dbReference type="ARBA" id="ARBA00004323"/>
    </source>
</evidence>
<name>A0AAV9DP33_ACOCL</name>
<keyword evidence="4" id="KW-0735">Signal-anchor</keyword>
<evidence type="ECO:0000256" key="5">
    <source>
        <dbReference type="ARBA" id="ARBA00022989"/>
    </source>
</evidence>
<dbReference type="GO" id="GO:1990538">
    <property type="term" value="F:xylan O-acetyltransferase activity"/>
    <property type="evidence" value="ECO:0007669"/>
    <property type="project" value="UniProtKB-ARBA"/>
</dbReference>
<keyword evidence="3" id="KW-0812">Transmembrane</keyword>
<evidence type="ECO:0000259" key="8">
    <source>
        <dbReference type="Pfam" id="PF13839"/>
    </source>
</evidence>
<dbReference type="GO" id="GO:0000139">
    <property type="term" value="C:Golgi membrane"/>
    <property type="evidence" value="ECO:0007669"/>
    <property type="project" value="UniProtKB-SubCell"/>
</dbReference>
<accession>A0AAV9DP33</accession>
<dbReference type="InterPro" id="IPR029962">
    <property type="entry name" value="TBL"/>
</dbReference>
<dbReference type="PANTHER" id="PTHR32285:SF324">
    <property type="entry name" value="PROTEIN TRICHOME BIREFRINGENCE-LIKE 25"/>
    <property type="match status" value="1"/>
</dbReference>
<dbReference type="AlphaFoldDB" id="A0AAV9DP33"/>
<proteinExistence type="inferred from homology"/>
<keyword evidence="6" id="KW-0333">Golgi apparatus</keyword>
<feature type="domain" description="Trichome birefringence-like N-terminal" evidence="9">
    <location>
        <begin position="10"/>
        <end position="62"/>
    </location>
</feature>
<dbReference type="PANTHER" id="PTHR32285">
    <property type="entry name" value="PROTEIN TRICHOME BIREFRINGENCE-LIKE 9-RELATED"/>
    <property type="match status" value="1"/>
</dbReference>
<sequence>MEVSGFTEGQCNLFVGEWIPNPSGPLYTNETCKFIEDHQNCMKNGRPDTGYLYWKWKPKDCDLPLFNNKEFLKSMRNKAWAIIGDSISSDHVQSLVCLLSRVEEPLEVYHDKEYRSKTWSFSSYNFTLSVIWSPFLLHADIPEDTGGTSSSKDIHLHLDILDDKWTTQINKYDYIVIAGGKWYLKTTIYHEKGRIIGCHYCPGKNLTELGFEFAYKKALQLVLNHITSSRYMGVVFFRTTTPDHFENGDGSSGGTCNRTAPFRDGQTRLTDVDRVMRGIEVEAVKSVGSKGGVKLRLLDTTQMSLLRPDGHPGPYREFHPSSKVQSDCLHWCLPGPIDAWNDVVMQMVRGG</sequence>
<keyword evidence="7" id="KW-0472">Membrane</keyword>
<dbReference type="Pfam" id="PF14416">
    <property type="entry name" value="PMR5N"/>
    <property type="match status" value="1"/>
</dbReference>
<dbReference type="Pfam" id="PF13839">
    <property type="entry name" value="PC-Esterase"/>
    <property type="match status" value="1"/>
</dbReference>
<evidence type="ECO:0008006" key="12">
    <source>
        <dbReference type="Google" id="ProtNLM"/>
    </source>
</evidence>
<evidence type="ECO:0000256" key="2">
    <source>
        <dbReference type="ARBA" id="ARBA00007727"/>
    </source>
</evidence>
<dbReference type="InterPro" id="IPR026057">
    <property type="entry name" value="TBL_C"/>
</dbReference>
<dbReference type="Proteomes" id="UP001180020">
    <property type="component" value="Unassembled WGS sequence"/>
</dbReference>
<evidence type="ECO:0000256" key="3">
    <source>
        <dbReference type="ARBA" id="ARBA00022692"/>
    </source>
</evidence>
<gene>
    <name evidence="10" type="ORF">QJS10_CPB12g01148</name>
</gene>
<evidence type="ECO:0000256" key="6">
    <source>
        <dbReference type="ARBA" id="ARBA00023034"/>
    </source>
</evidence>
<dbReference type="InterPro" id="IPR025846">
    <property type="entry name" value="TBL_N"/>
</dbReference>
<dbReference type="EMBL" id="JAUJYO010000012">
    <property type="protein sequence ID" value="KAK1302774.1"/>
    <property type="molecule type" value="Genomic_DNA"/>
</dbReference>